<feature type="binding site" evidence="2">
    <location>
        <position position="334"/>
    </location>
    <ligand>
        <name>FAD</name>
        <dbReference type="ChEBI" id="CHEBI:57692"/>
    </ligand>
</feature>
<dbReference type="STRING" id="1123269.NX02_18010"/>
<proteinExistence type="predicted"/>
<feature type="active site" evidence="1">
    <location>
        <position position="84"/>
    </location>
</feature>
<feature type="binding site" evidence="2">
    <location>
        <position position="343"/>
    </location>
    <ligand>
        <name>L-tryptophan</name>
        <dbReference type="ChEBI" id="CHEBI:57912"/>
    </ligand>
</feature>
<dbReference type="PANTHER" id="PTHR43747">
    <property type="entry name" value="FAD-BINDING PROTEIN"/>
    <property type="match status" value="1"/>
</dbReference>
<dbReference type="HOGENOM" id="CLU_022247_1_0_5"/>
<dbReference type="InterPro" id="IPR006905">
    <property type="entry name" value="Flavin_halogenase"/>
</dbReference>
<dbReference type="GO" id="GO:0000166">
    <property type="term" value="F:nucleotide binding"/>
    <property type="evidence" value="ECO:0007669"/>
    <property type="project" value="UniProtKB-KW"/>
</dbReference>
<dbReference type="InterPro" id="IPR036188">
    <property type="entry name" value="FAD/NAD-bd_sf"/>
</dbReference>
<keyword evidence="2" id="KW-0274">FAD</keyword>
<dbReference type="PANTHER" id="PTHR43747:SF4">
    <property type="entry name" value="FLAVIN-DEPENDENT TRYPTOPHAN HALOGENASE"/>
    <property type="match status" value="1"/>
</dbReference>
<feature type="binding site" evidence="2">
    <location>
        <begin position="19"/>
        <end position="22"/>
    </location>
    <ligand>
        <name>FAD</name>
        <dbReference type="ChEBI" id="CHEBI:57692"/>
    </ligand>
</feature>
<dbReference type="PATRIC" id="fig|1123269.5.peg.3524"/>
<dbReference type="PIRSF" id="PIRSF011396">
    <property type="entry name" value="Trp_halogenase"/>
    <property type="match status" value="1"/>
</dbReference>
<sequence length="503" mass="56656">MQQDPTSDRVVKRVVVAGGGTAGWVTATALVRHLGPLLDVTLVESDEISTVGVGESTVPTFKGFHDLLRIKEDVFMSAAQATFKLGIEFENWGRIGDRYIHPFGIIGRRASWMAPFHHFWLHARARGFGGDLGEYCLEHMAGEANRIALDAAPNLGYAYHVDATRYARFLRGLAEPAGVRRVEGKIRAVELHPESGFVDAIVLDSGERIEADLFIDCTGFRSLILGEALGVPFEDWGRWITTNSAVAVQSRSVRPPQPYTSAIAHEAGWRWRIPLQHREGNGLVFCNEFMSDDEARAKLLAEIAGEPLVEPWLLRFKTGMRVDSWSRNCIALGLAGGFIEPLESTSIHLMMAGVTRLIEDFPFNGCSPGLVRRFNEKSRLEFECIRDFIILHYHVTERDDSAFWRRARTMEIPDSLQARLALWREDARAYQLDHELFRIESWSSVLLGQRFAPRGYHRLAEMMPEDALRDFLDRTRGEIAGIVATMPTHPEFLARYCPAPPPE</sequence>
<dbReference type="RefSeq" id="WP_025293453.1">
    <property type="nucleotide sequence ID" value="NZ_CP006644.1"/>
</dbReference>
<dbReference type="Proteomes" id="UP000018851">
    <property type="component" value="Chromosome"/>
</dbReference>
<keyword evidence="4" id="KW-1185">Reference proteome</keyword>
<dbReference type="Gene3D" id="3.50.50.60">
    <property type="entry name" value="FAD/NAD(P)-binding domain"/>
    <property type="match status" value="1"/>
</dbReference>
<keyword evidence="2" id="KW-0547">Nucleotide-binding</keyword>
<dbReference type="InterPro" id="IPR033856">
    <property type="entry name" value="Trp_halogen"/>
</dbReference>
<dbReference type="OrthoDB" id="462203at2"/>
<dbReference type="eggNOG" id="COG0446">
    <property type="taxonomic scope" value="Bacteria"/>
</dbReference>
<dbReference type="GO" id="GO:0004497">
    <property type="term" value="F:monooxygenase activity"/>
    <property type="evidence" value="ECO:0007669"/>
    <property type="project" value="InterPro"/>
</dbReference>
<feature type="binding site" evidence="2">
    <location>
        <position position="84"/>
    </location>
    <ligand>
        <name>7-chloro-L-tryptophan</name>
        <dbReference type="ChEBI" id="CHEBI:58713"/>
    </ligand>
</feature>
<dbReference type="SUPFAM" id="SSF51905">
    <property type="entry name" value="FAD/NAD(P)-binding domain"/>
    <property type="match status" value="1"/>
</dbReference>
<evidence type="ECO:0000256" key="2">
    <source>
        <dbReference type="PIRSR" id="PIRSR011396-2"/>
    </source>
</evidence>
<name>W0ADV6_9SPHN</name>
<dbReference type="KEGG" id="ssan:NX02_18010"/>
<reference evidence="3 4" key="1">
    <citation type="submission" date="2013-07" db="EMBL/GenBank/DDBJ databases">
        <title>Completed genome of Sphingomonas sanxanigenens NX02.</title>
        <authorList>
            <person name="Ma T."/>
            <person name="Huang H."/>
            <person name="Wu M."/>
            <person name="Li X."/>
            <person name="Li G."/>
        </authorList>
    </citation>
    <scope>NUCLEOTIDE SEQUENCE [LARGE SCALE GENOMIC DNA]</scope>
    <source>
        <strain evidence="3 4">NX02</strain>
    </source>
</reference>
<dbReference type="EMBL" id="CP006644">
    <property type="protein sequence ID" value="AHE55271.1"/>
    <property type="molecule type" value="Genomic_DNA"/>
</dbReference>
<keyword evidence="2" id="KW-0285">Flavoprotein</keyword>
<dbReference type="Pfam" id="PF04820">
    <property type="entry name" value="Trp_halogenase"/>
    <property type="match status" value="1"/>
</dbReference>
<gene>
    <name evidence="3" type="ORF">NX02_18010</name>
</gene>
<evidence type="ECO:0000313" key="3">
    <source>
        <dbReference type="EMBL" id="AHE55271.1"/>
    </source>
</evidence>
<dbReference type="AlphaFoldDB" id="W0ADV6"/>
<feature type="binding site" evidence="2">
    <location>
        <position position="347"/>
    </location>
    <ligand>
        <name>FAD</name>
        <dbReference type="ChEBI" id="CHEBI:57692"/>
    </ligand>
</feature>
<dbReference type="InterPro" id="IPR050816">
    <property type="entry name" value="Flavin-dep_Halogenase_NPB"/>
</dbReference>
<evidence type="ECO:0000313" key="4">
    <source>
        <dbReference type="Proteomes" id="UP000018851"/>
    </source>
</evidence>
<evidence type="ECO:0000256" key="1">
    <source>
        <dbReference type="PIRSR" id="PIRSR011396-1"/>
    </source>
</evidence>
<organism evidence="3 4">
    <name type="scientific">Sphingomonas sanxanigenens DSM 19645 = NX02</name>
    <dbReference type="NCBI Taxonomy" id="1123269"/>
    <lineage>
        <taxon>Bacteria</taxon>
        <taxon>Pseudomonadati</taxon>
        <taxon>Pseudomonadota</taxon>
        <taxon>Alphaproteobacteria</taxon>
        <taxon>Sphingomonadales</taxon>
        <taxon>Sphingomonadaceae</taxon>
        <taxon>Sphingomonas</taxon>
    </lineage>
</organism>
<accession>W0ADV6</accession>
<protein>
    <submittedName>
        <fullName evidence="3">Tryptophan halogenase</fullName>
    </submittedName>
</protein>